<comment type="caution">
    <text evidence="2">The sequence shown here is derived from an EMBL/GenBank/DDBJ whole genome shotgun (WGS) entry which is preliminary data.</text>
</comment>
<dbReference type="CDD" id="cd06257">
    <property type="entry name" value="DnaJ"/>
    <property type="match status" value="1"/>
</dbReference>
<dbReference type="EMBL" id="MVGT01000454">
    <property type="protein sequence ID" value="OVA17072.1"/>
    <property type="molecule type" value="Genomic_DNA"/>
</dbReference>
<dbReference type="OMA" id="WYQVGDK"/>
<dbReference type="InterPro" id="IPR018253">
    <property type="entry name" value="DnaJ_domain_CS"/>
</dbReference>
<dbReference type="AlphaFoldDB" id="A0A200R2Y6"/>
<protein>
    <submittedName>
        <fullName evidence="2">DnaJ domain</fullName>
    </submittedName>
</protein>
<feature type="domain" description="J" evidence="1">
    <location>
        <begin position="46"/>
        <end position="113"/>
    </location>
</feature>
<dbReference type="OrthoDB" id="445556at2759"/>
<dbReference type="Gene3D" id="1.10.287.110">
    <property type="entry name" value="DnaJ domain"/>
    <property type="match status" value="1"/>
</dbReference>
<reference evidence="2 3" key="1">
    <citation type="journal article" date="2017" name="Mol. Plant">
        <title>The Genome of Medicinal Plant Macleaya cordata Provides New Insights into Benzylisoquinoline Alkaloids Metabolism.</title>
        <authorList>
            <person name="Liu X."/>
            <person name="Liu Y."/>
            <person name="Huang P."/>
            <person name="Ma Y."/>
            <person name="Qing Z."/>
            <person name="Tang Q."/>
            <person name="Cao H."/>
            <person name="Cheng P."/>
            <person name="Zheng Y."/>
            <person name="Yuan Z."/>
            <person name="Zhou Y."/>
            <person name="Liu J."/>
            <person name="Tang Z."/>
            <person name="Zhuo Y."/>
            <person name="Zhang Y."/>
            <person name="Yu L."/>
            <person name="Huang J."/>
            <person name="Yang P."/>
            <person name="Peng Q."/>
            <person name="Zhang J."/>
            <person name="Jiang W."/>
            <person name="Zhang Z."/>
            <person name="Lin K."/>
            <person name="Ro D.K."/>
            <person name="Chen X."/>
            <person name="Xiong X."/>
            <person name="Shang Y."/>
            <person name="Huang S."/>
            <person name="Zeng J."/>
        </authorList>
    </citation>
    <scope>NUCLEOTIDE SEQUENCE [LARGE SCALE GENOMIC DNA]</scope>
    <source>
        <strain evidence="3">cv. BLH2017</strain>
        <tissue evidence="2">Root</tissue>
    </source>
</reference>
<dbReference type="FunCoup" id="A0A200R2Y6">
    <property type="interactions" value="1229"/>
</dbReference>
<name>A0A200R2Y6_MACCD</name>
<sequence length="519" mass="58720">MLSVISPKSNSIMAFRAGKTAFFIAIVNRKRWFSTVSGSNDFAGENAYDILGVSESSSFDEIKASFRKLAKETHPDLLGSHSDPNSSQRFVQILAAYEILSDSEKRAHYDMYIFSQRKVMQKSSRQGSAMYVYESHITVSKQMEVVEWLRWYRYAINDIVSQEKVVAGSGYFDILEGEFYSAVRAAYYGPVIESMDFLPECFEAEERSAYGTSDVLHLVSGRDLFGIVCLANKPPELSQACYEKLTSFTSAGSNMCQSVKSSSISIDFASVDNKETPEMQTRHHKGSMSDVYKDLELHISGRVVAVATRIPPKSCSNGIRNEDTEDHIHVFLSAQECPVYVRTVFSMNSSSGSSFASRILLGTIAGLGTNSEEGSCFVYNNSGTKTHVVMKHRTLLVKHMHWYQVGNEVSVCECRCSRARLPPSKFWLFEPRCHMHDIGGWYIETFGRDKKGRTVPSQRQWDSFDAIEQPEQRLHPAMYLLALAYRTLDLEDAKRRKRTVKNAVEAKLFSILRWCKKLV</sequence>
<dbReference type="PROSITE" id="PS00636">
    <property type="entry name" value="DNAJ_1"/>
    <property type="match status" value="1"/>
</dbReference>
<accession>A0A200R2Y6</accession>
<evidence type="ECO:0000313" key="2">
    <source>
        <dbReference type="EMBL" id="OVA17072.1"/>
    </source>
</evidence>
<dbReference type="InterPro" id="IPR001623">
    <property type="entry name" value="DnaJ_domain"/>
</dbReference>
<dbReference type="Pfam" id="PF00226">
    <property type="entry name" value="DnaJ"/>
    <property type="match status" value="1"/>
</dbReference>
<evidence type="ECO:0000259" key="1">
    <source>
        <dbReference type="PROSITE" id="PS50076"/>
    </source>
</evidence>
<dbReference type="PANTHER" id="PTHR45286">
    <property type="entry name" value="CHAPERONE DNAJ-DOMAIN SUPERFAMILY PROTEIN"/>
    <property type="match status" value="1"/>
</dbReference>
<dbReference type="Proteomes" id="UP000195402">
    <property type="component" value="Unassembled WGS sequence"/>
</dbReference>
<evidence type="ECO:0000313" key="3">
    <source>
        <dbReference type="Proteomes" id="UP000195402"/>
    </source>
</evidence>
<dbReference type="SMART" id="SM00271">
    <property type="entry name" value="DnaJ"/>
    <property type="match status" value="1"/>
</dbReference>
<dbReference type="InterPro" id="IPR036869">
    <property type="entry name" value="J_dom_sf"/>
</dbReference>
<dbReference type="PRINTS" id="PR00625">
    <property type="entry name" value="JDOMAIN"/>
</dbReference>
<proteinExistence type="predicted"/>
<dbReference type="PANTHER" id="PTHR45286:SF1">
    <property type="entry name" value="CHAPERONE DNAJ-DOMAIN SUPERFAMILY PROTEIN"/>
    <property type="match status" value="1"/>
</dbReference>
<dbReference type="PROSITE" id="PS50076">
    <property type="entry name" value="DNAJ_2"/>
    <property type="match status" value="1"/>
</dbReference>
<dbReference type="InParanoid" id="A0A200R2Y6"/>
<gene>
    <name evidence="2" type="ORF">BVC80_9047g24</name>
</gene>
<dbReference type="STRING" id="56857.A0A200R2Y6"/>
<keyword evidence="3" id="KW-1185">Reference proteome</keyword>
<organism evidence="2 3">
    <name type="scientific">Macleaya cordata</name>
    <name type="common">Five-seeded plume-poppy</name>
    <name type="synonym">Bocconia cordata</name>
    <dbReference type="NCBI Taxonomy" id="56857"/>
    <lineage>
        <taxon>Eukaryota</taxon>
        <taxon>Viridiplantae</taxon>
        <taxon>Streptophyta</taxon>
        <taxon>Embryophyta</taxon>
        <taxon>Tracheophyta</taxon>
        <taxon>Spermatophyta</taxon>
        <taxon>Magnoliopsida</taxon>
        <taxon>Ranunculales</taxon>
        <taxon>Papaveraceae</taxon>
        <taxon>Papaveroideae</taxon>
        <taxon>Macleaya</taxon>
    </lineage>
</organism>
<dbReference type="SUPFAM" id="SSF46565">
    <property type="entry name" value="Chaperone J-domain"/>
    <property type="match status" value="1"/>
</dbReference>